<dbReference type="AlphaFoldDB" id="A0A833HQB3"/>
<evidence type="ECO:0000256" key="2">
    <source>
        <dbReference type="ARBA" id="ARBA00023125"/>
    </source>
</evidence>
<keyword evidence="3" id="KW-0804">Transcription</keyword>
<dbReference type="PROSITE" id="PS01124">
    <property type="entry name" value="HTH_ARAC_FAMILY_2"/>
    <property type="match status" value="1"/>
</dbReference>
<comment type="caution">
    <text evidence="5">The sequence shown here is derived from an EMBL/GenBank/DDBJ whole genome shotgun (WGS) entry which is preliminary data.</text>
</comment>
<dbReference type="PANTHER" id="PTHR47504">
    <property type="entry name" value="RIGHT ORIGIN-BINDING PROTEIN"/>
    <property type="match status" value="1"/>
</dbReference>
<dbReference type="EMBL" id="WBZB01000013">
    <property type="protein sequence ID" value="KAB3531556.1"/>
    <property type="molecule type" value="Genomic_DNA"/>
</dbReference>
<dbReference type="GO" id="GO:0003700">
    <property type="term" value="F:DNA-binding transcription factor activity"/>
    <property type="evidence" value="ECO:0007669"/>
    <property type="project" value="InterPro"/>
</dbReference>
<evidence type="ECO:0000256" key="1">
    <source>
        <dbReference type="ARBA" id="ARBA00023015"/>
    </source>
</evidence>
<dbReference type="SMART" id="SM00871">
    <property type="entry name" value="AraC_E_bind"/>
    <property type="match status" value="1"/>
</dbReference>
<proteinExistence type="predicted"/>
<dbReference type="InterPro" id="IPR029442">
    <property type="entry name" value="GyrI-like"/>
</dbReference>
<evidence type="ECO:0000313" key="6">
    <source>
        <dbReference type="Proteomes" id="UP000465601"/>
    </source>
</evidence>
<dbReference type="InterPro" id="IPR010499">
    <property type="entry name" value="AraC_E-bd"/>
</dbReference>
<evidence type="ECO:0000313" key="5">
    <source>
        <dbReference type="EMBL" id="KAB3531556.1"/>
    </source>
</evidence>
<dbReference type="InterPro" id="IPR050959">
    <property type="entry name" value="MarA-like"/>
</dbReference>
<dbReference type="SMART" id="SM00342">
    <property type="entry name" value="HTH_ARAC"/>
    <property type="match status" value="1"/>
</dbReference>
<name>A0A833HQB3_9FIRM</name>
<dbReference type="Gene3D" id="1.10.10.60">
    <property type="entry name" value="Homeodomain-like"/>
    <property type="match status" value="2"/>
</dbReference>
<keyword evidence="2" id="KW-0238">DNA-binding</keyword>
<dbReference type="Pfam" id="PF06445">
    <property type="entry name" value="GyrI-like"/>
    <property type="match status" value="1"/>
</dbReference>
<dbReference type="SUPFAM" id="SSF46689">
    <property type="entry name" value="Homeodomain-like"/>
    <property type="match status" value="2"/>
</dbReference>
<dbReference type="OrthoDB" id="45544at2"/>
<dbReference type="PANTHER" id="PTHR47504:SF5">
    <property type="entry name" value="RIGHT ORIGIN-BINDING PROTEIN"/>
    <property type="match status" value="1"/>
</dbReference>
<dbReference type="InterPro" id="IPR011256">
    <property type="entry name" value="Reg_factor_effector_dom_sf"/>
</dbReference>
<dbReference type="Proteomes" id="UP000465601">
    <property type="component" value="Unassembled WGS sequence"/>
</dbReference>
<keyword evidence="1" id="KW-0805">Transcription regulation</keyword>
<accession>A0A833HQB3</accession>
<organism evidence="5 6">
    <name type="scientific">Alkaliphilus serpentinus</name>
    <dbReference type="NCBI Taxonomy" id="1482731"/>
    <lineage>
        <taxon>Bacteria</taxon>
        <taxon>Bacillati</taxon>
        <taxon>Bacillota</taxon>
        <taxon>Clostridia</taxon>
        <taxon>Peptostreptococcales</taxon>
        <taxon>Natronincolaceae</taxon>
        <taxon>Alkaliphilus</taxon>
    </lineage>
</organism>
<dbReference type="SUPFAM" id="SSF55136">
    <property type="entry name" value="Probable bacterial effector-binding domain"/>
    <property type="match status" value="1"/>
</dbReference>
<protein>
    <submittedName>
        <fullName evidence="5">AraC family transcriptional regulator</fullName>
    </submittedName>
</protein>
<gene>
    <name evidence="5" type="ORF">F8153_05115</name>
</gene>
<evidence type="ECO:0000256" key="3">
    <source>
        <dbReference type="ARBA" id="ARBA00023163"/>
    </source>
</evidence>
<dbReference type="InterPro" id="IPR018060">
    <property type="entry name" value="HTH_AraC"/>
</dbReference>
<dbReference type="GO" id="GO:0043565">
    <property type="term" value="F:sequence-specific DNA binding"/>
    <property type="evidence" value="ECO:0007669"/>
    <property type="project" value="InterPro"/>
</dbReference>
<keyword evidence="6" id="KW-1185">Reference proteome</keyword>
<dbReference type="Pfam" id="PF12833">
    <property type="entry name" value="HTH_18"/>
    <property type="match status" value="1"/>
</dbReference>
<reference evidence="5 6" key="1">
    <citation type="submission" date="2019-10" db="EMBL/GenBank/DDBJ databases">
        <title>Alkaliphilus serpentinus sp. nov. and Alkaliphilus pronyensis sp. nov., two novel anaerobic alkaliphilic species isolated from the serpentinized-hosted hydrothermal field of the Prony Bay (New Caledonia).</title>
        <authorList>
            <person name="Postec A."/>
        </authorList>
    </citation>
    <scope>NUCLEOTIDE SEQUENCE [LARGE SCALE GENOMIC DNA]</scope>
    <source>
        <strain evidence="5 6">LacT</strain>
    </source>
</reference>
<dbReference type="RefSeq" id="WP_151865284.1">
    <property type="nucleotide sequence ID" value="NZ_WBZB01000013.1"/>
</dbReference>
<evidence type="ECO:0000259" key="4">
    <source>
        <dbReference type="PROSITE" id="PS01124"/>
    </source>
</evidence>
<sequence length="298" mass="35112">MTTTSLYSSVENLINYIEDHIEGDLTLESLSSSFCISKFHLIRIFKNLTNFTMMEYVKSRKLACSLYELLYTDMKVIDIALKYHFNYEQSYIRAFKKEFGITPAKFRNNQIPVKIVDRINLDFCTSIDDGILFQPQYIVRPEMKLVGVKDIIKLKDKYVKNLANSRGVNFFHNQRIHIKNTLNPHIYIGLTRLVDHSADYTYYMPSVEVNSFEDIPKGMFYDTLPSCKYAVFHYIGRHHAEYISLHTMKALYDYIYSTWIPANNYDFIREGGFRFEEIDSTITSNDYCEAKIYLPFKL</sequence>
<dbReference type="Gene3D" id="3.20.80.10">
    <property type="entry name" value="Regulatory factor, effector binding domain"/>
    <property type="match status" value="1"/>
</dbReference>
<feature type="domain" description="HTH araC/xylS-type" evidence="4">
    <location>
        <begin position="11"/>
        <end position="109"/>
    </location>
</feature>
<dbReference type="InterPro" id="IPR009057">
    <property type="entry name" value="Homeodomain-like_sf"/>
</dbReference>